<evidence type="ECO:0000256" key="1">
    <source>
        <dbReference type="ARBA" id="ARBA00010605"/>
    </source>
</evidence>
<dbReference type="InterPro" id="IPR020069">
    <property type="entry name" value="Ribosomal_bL9_C"/>
</dbReference>
<keyword evidence="3 7" id="KW-0694">RNA-binding</keyword>
<organism evidence="10 11">
    <name type="scientific">Mycoplasma seminis</name>
    <dbReference type="NCBI Taxonomy" id="512749"/>
    <lineage>
        <taxon>Bacteria</taxon>
        <taxon>Bacillati</taxon>
        <taxon>Mycoplasmatota</taxon>
        <taxon>Mollicutes</taxon>
        <taxon>Mycoplasmataceae</taxon>
        <taxon>Mycoplasma</taxon>
    </lineage>
</organism>
<dbReference type="InterPro" id="IPR020594">
    <property type="entry name" value="Ribosomal_bL9_bac/chp"/>
</dbReference>
<dbReference type="SUPFAM" id="SSF55653">
    <property type="entry name" value="Ribosomal protein L9 C-domain"/>
    <property type="match status" value="1"/>
</dbReference>
<keyword evidence="5 7" id="KW-0687">Ribonucleoprotein</keyword>
<evidence type="ECO:0000256" key="7">
    <source>
        <dbReference type="HAMAP-Rule" id="MF_00503"/>
    </source>
</evidence>
<proteinExistence type="inferred from homology"/>
<dbReference type="InterPro" id="IPR036791">
    <property type="entry name" value="Ribosomal_bL9_C_sf"/>
</dbReference>
<dbReference type="SUPFAM" id="SSF55658">
    <property type="entry name" value="L9 N-domain-like"/>
    <property type="match status" value="1"/>
</dbReference>
<dbReference type="Gene3D" id="3.40.5.10">
    <property type="entry name" value="Ribosomal protein L9, N-terminal domain"/>
    <property type="match status" value="1"/>
</dbReference>
<gene>
    <name evidence="7 10" type="primary">rplI</name>
    <name evidence="10" type="ORF">Q8852_03240</name>
</gene>
<feature type="coiled-coil region" evidence="8">
    <location>
        <begin position="43"/>
        <end position="70"/>
    </location>
</feature>
<dbReference type="RefSeq" id="WP_305937748.1">
    <property type="nucleotide sequence ID" value="NZ_CP132191.1"/>
</dbReference>
<dbReference type="InterPro" id="IPR000244">
    <property type="entry name" value="Ribosomal_bL9"/>
</dbReference>
<evidence type="ECO:0000256" key="3">
    <source>
        <dbReference type="ARBA" id="ARBA00022884"/>
    </source>
</evidence>
<comment type="function">
    <text evidence="7">Binds to the 23S rRNA.</text>
</comment>
<evidence type="ECO:0000256" key="8">
    <source>
        <dbReference type="SAM" id="Coils"/>
    </source>
</evidence>
<evidence type="ECO:0000256" key="6">
    <source>
        <dbReference type="ARBA" id="ARBA00035292"/>
    </source>
</evidence>
<keyword evidence="4 7" id="KW-0689">Ribosomal protein</keyword>
<name>A0ABY9H9P9_9MOLU</name>
<evidence type="ECO:0000256" key="4">
    <source>
        <dbReference type="ARBA" id="ARBA00022980"/>
    </source>
</evidence>
<evidence type="ECO:0000313" key="10">
    <source>
        <dbReference type="EMBL" id="WLP85312.1"/>
    </source>
</evidence>
<dbReference type="HAMAP" id="MF_00503">
    <property type="entry name" value="Ribosomal_bL9"/>
    <property type="match status" value="1"/>
</dbReference>
<dbReference type="InterPro" id="IPR036935">
    <property type="entry name" value="Ribosomal_bL9_N_sf"/>
</dbReference>
<evidence type="ECO:0000259" key="9">
    <source>
        <dbReference type="PROSITE" id="PS00651"/>
    </source>
</evidence>
<dbReference type="Proteomes" id="UP001237011">
    <property type="component" value="Chromosome"/>
</dbReference>
<keyword evidence="11" id="KW-1185">Reference proteome</keyword>
<accession>A0ABY9H9P9</accession>
<evidence type="ECO:0000256" key="2">
    <source>
        <dbReference type="ARBA" id="ARBA00022730"/>
    </source>
</evidence>
<dbReference type="InterPro" id="IPR009027">
    <property type="entry name" value="Ribosomal_bL9/RNase_H1_N"/>
</dbReference>
<dbReference type="EMBL" id="CP132191">
    <property type="protein sequence ID" value="WLP85312.1"/>
    <property type="molecule type" value="Genomic_DNA"/>
</dbReference>
<keyword evidence="8" id="KW-0175">Coiled coil</keyword>
<dbReference type="Pfam" id="PF01281">
    <property type="entry name" value="Ribosomal_L9_N"/>
    <property type="match status" value="1"/>
</dbReference>
<sequence>MKVILIKDCKDGKANTIIEVSNGYGSNYLIKNGFAVPHNKQTLHELNGRLNNLIANEHEARSKALELKDKLEKLVLKYTLEANTDANGNLNVHGSVSTKDVDKKLQELGYKLDKHALSKVHLVSEGPHDVVATLYKDITANIRVEITIKHVKK</sequence>
<dbReference type="PROSITE" id="PS00651">
    <property type="entry name" value="RIBOSOMAL_L9"/>
    <property type="match status" value="1"/>
</dbReference>
<reference evidence="10" key="1">
    <citation type="submission" date="2023-08" db="EMBL/GenBank/DDBJ databases">
        <title>Complete genome sequence of Mycoplasma seminis 2200.</title>
        <authorList>
            <person name="Spergser J."/>
        </authorList>
    </citation>
    <scope>NUCLEOTIDE SEQUENCE [LARGE SCALE GENOMIC DNA]</scope>
    <source>
        <strain evidence="10">2200</strain>
    </source>
</reference>
<dbReference type="InterPro" id="IPR020070">
    <property type="entry name" value="Ribosomal_bL9_N"/>
</dbReference>
<comment type="similarity">
    <text evidence="1 7">Belongs to the bacterial ribosomal protein bL9 family.</text>
</comment>
<feature type="domain" description="Ribosomal protein L9" evidence="9">
    <location>
        <begin position="12"/>
        <end position="39"/>
    </location>
</feature>
<evidence type="ECO:0000313" key="11">
    <source>
        <dbReference type="Proteomes" id="UP001237011"/>
    </source>
</evidence>
<dbReference type="PANTHER" id="PTHR21368">
    <property type="entry name" value="50S RIBOSOMAL PROTEIN L9"/>
    <property type="match status" value="1"/>
</dbReference>
<protein>
    <recommendedName>
        <fullName evidence="6 7">Large ribosomal subunit protein bL9</fullName>
    </recommendedName>
</protein>
<dbReference type="GO" id="GO:0005840">
    <property type="term" value="C:ribosome"/>
    <property type="evidence" value="ECO:0007669"/>
    <property type="project" value="UniProtKB-KW"/>
</dbReference>
<dbReference type="NCBIfam" id="TIGR00158">
    <property type="entry name" value="L9"/>
    <property type="match status" value="1"/>
</dbReference>
<keyword evidence="2 7" id="KW-0699">rRNA-binding</keyword>
<dbReference type="Gene3D" id="3.10.430.100">
    <property type="entry name" value="Ribosomal protein L9, C-terminal domain"/>
    <property type="match status" value="1"/>
</dbReference>
<evidence type="ECO:0000256" key="5">
    <source>
        <dbReference type="ARBA" id="ARBA00023274"/>
    </source>
</evidence>
<dbReference type="Pfam" id="PF03948">
    <property type="entry name" value="Ribosomal_L9_C"/>
    <property type="match status" value="1"/>
</dbReference>